<dbReference type="EMBL" id="RAZT01000008">
    <property type="protein sequence ID" value="RKN31199.1"/>
    <property type="molecule type" value="Genomic_DNA"/>
</dbReference>
<dbReference type="PANTHER" id="PTHR30595">
    <property type="entry name" value="GLPR-RELATED TRANSCRIPTIONAL REPRESSOR"/>
    <property type="match status" value="1"/>
</dbReference>
<evidence type="ECO:0000313" key="3">
    <source>
        <dbReference type="Proteomes" id="UP000275865"/>
    </source>
</evidence>
<gene>
    <name evidence="2" type="ORF">D7044_18355</name>
</gene>
<protein>
    <recommendedName>
        <fullName evidence="1">Schlafen AlbA-2 domain-containing protein</fullName>
    </recommendedName>
</protein>
<dbReference type="AlphaFoldDB" id="A0A3A9Y1P3"/>
<dbReference type="Proteomes" id="UP000275865">
    <property type="component" value="Unassembled WGS sequence"/>
</dbReference>
<proteinExistence type="predicted"/>
<organism evidence="2 3">
    <name type="scientific">Micromonospora musae</name>
    <dbReference type="NCBI Taxonomy" id="1894970"/>
    <lineage>
        <taxon>Bacteria</taxon>
        <taxon>Bacillati</taxon>
        <taxon>Actinomycetota</taxon>
        <taxon>Actinomycetes</taxon>
        <taxon>Micromonosporales</taxon>
        <taxon>Micromonosporaceae</taxon>
        <taxon>Micromonospora</taxon>
    </lineage>
</organism>
<feature type="domain" description="Schlafen AlbA-2" evidence="1">
    <location>
        <begin position="21"/>
        <end position="147"/>
    </location>
</feature>
<evidence type="ECO:0000313" key="2">
    <source>
        <dbReference type="EMBL" id="RKN31199.1"/>
    </source>
</evidence>
<dbReference type="Pfam" id="PF13749">
    <property type="entry name" value="HATPase_c_4"/>
    <property type="match status" value="1"/>
</dbReference>
<sequence length="586" mass="66140">MEMNEELLPKERLESAIRKGESQFREFKTALEGPPGQKRLRDVRDIKRDIAETLVAFANSEGGQLFVGVEDDGTVTGVPHSANAIEGLLAAPQTNVLAQTPLPSPLKSRIYHDGKLVLLFAVTKSTVAIHQTSDGRCLQRSDRESIPIATEIVHFERQEQRSRSYDRQYVDGADLDSLDIPLIRSLGEQVAPGMSEEKVLQLLDLADYDGFHVRLRRAALLLFANDVQRWHPRCQVRILRVVGTEMRSGKEYNVSSDEIVRGNILTLLVRAWDAIRNHLVQVRLERSGLFEERVMYPEDACREALINAVAHRDYSDEGRGVEVFVYDDRMEVRSPGSLLSTVSVQDLLRLSGAHESRNPFVARTLREARFMREVGEGMRRIFALMKANDLVDPELRAENDNFAITLHHESVFSETDQRWLAAFDGFNLPVDEMKVLLLGRDGALFSTQQVFDALGLVDTEQYRALLSNLQLKGLVLTQVPKATASARARRTKVPVRSVPRFAIRRPIDCERDLVDLVRALDSLTANGRPLAPIDMTQVRSKISPNNLYGRAGASLPQALQALELLDRNRTFTERFRKLAAMYSPRR</sequence>
<dbReference type="Gene3D" id="3.30.565.60">
    <property type="match status" value="1"/>
</dbReference>
<reference evidence="2 3" key="1">
    <citation type="submission" date="2018-09" db="EMBL/GenBank/DDBJ databases">
        <title>Micromonospora sp. nov. MS1-9, isolated from a root of Musa sp.</title>
        <authorList>
            <person name="Kuncharoen N."/>
            <person name="Kudo T."/>
            <person name="Ohkuma M."/>
            <person name="Yuki M."/>
            <person name="Tanasupawat S."/>
        </authorList>
    </citation>
    <scope>NUCLEOTIDE SEQUENCE [LARGE SCALE GENOMIC DNA]</scope>
    <source>
        <strain evidence="2 3">MS1-9</strain>
    </source>
</reference>
<dbReference type="InterPro" id="IPR038475">
    <property type="entry name" value="RecG_C_sf"/>
</dbReference>
<comment type="caution">
    <text evidence="2">The sequence shown here is derived from an EMBL/GenBank/DDBJ whole genome shotgun (WGS) entry which is preliminary data.</text>
</comment>
<dbReference type="Gene3D" id="3.30.950.30">
    <property type="entry name" value="Schlafen, AAA domain"/>
    <property type="match status" value="1"/>
</dbReference>
<accession>A0A3A9Y1P3</accession>
<dbReference type="InterPro" id="IPR007421">
    <property type="entry name" value="Schlafen_AlbA_2_dom"/>
</dbReference>
<dbReference type="InterPro" id="IPR038461">
    <property type="entry name" value="Schlafen_AlbA_2_dom_sf"/>
</dbReference>
<dbReference type="PANTHER" id="PTHR30595:SF6">
    <property type="entry name" value="SCHLAFEN ALBA-2 DOMAIN-CONTAINING PROTEIN"/>
    <property type="match status" value="1"/>
</dbReference>
<evidence type="ECO:0000259" key="1">
    <source>
        <dbReference type="Pfam" id="PF04326"/>
    </source>
</evidence>
<name>A0A3A9Y1P3_9ACTN</name>
<dbReference type="Pfam" id="PF04326">
    <property type="entry name" value="SLFN_AlbA_2"/>
    <property type="match status" value="1"/>
</dbReference>